<reference evidence="1" key="2">
    <citation type="submission" date="2021-09" db="EMBL/GenBank/DDBJ databases">
        <authorList>
            <person name="Gilroy R."/>
        </authorList>
    </citation>
    <scope>NUCLEOTIDE SEQUENCE</scope>
    <source>
        <strain evidence="1">1647</strain>
    </source>
</reference>
<evidence type="ECO:0000313" key="1">
    <source>
        <dbReference type="EMBL" id="HJF49554.1"/>
    </source>
</evidence>
<comment type="caution">
    <text evidence="1">The sequence shown here is derived from an EMBL/GenBank/DDBJ whole genome shotgun (WGS) entry which is preliminary data.</text>
</comment>
<gene>
    <name evidence="1" type="ORF">K8W24_07105</name>
</gene>
<reference evidence="1" key="1">
    <citation type="journal article" date="2021" name="PeerJ">
        <title>Extensive microbial diversity within the chicken gut microbiome revealed by metagenomics and culture.</title>
        <authorList>
            <person name="Gilroy R."/>
            <person name="Ravi A."/>
            <person name="Getino M."/>
            <person name="Pursley I."/>
            <person name="Horton D.L."/>
            <person name="Alikhan N.F."/>
            <person name="Baker D."/>
            <person name="Gharbi K."/>
            <person name="Hall N."/>
            <person name="Watson M."/>
            <person name="Adriaenssens E.M."/>
            <person name="Foster-Nyarko E."/>
            <person name="Jarju S."/>
            <person name="Secka A."/>
            <person name="Antonio M."/>
            <person name="Oren A."/>
            <person name="Chaudhuri R.R."/>
            <person name="La Ragione R."/>
            <person name="Hildebrand F."/>
            <person name="Pallen M.J."/>
        </authorList>
    </citation>
    <scope>NUCLEOTIDE SEQUENCE</scope>
    <source>
        <strain evidence="1">1647</strain>
    </source>
</reference>
<proteinExistence type="predicted"/>
<evidence type="ECO:0000313" key="2">
    <source>
        <dbReference type="Proteomes" id="UP000775129"/>
    </source>
</evidence>
<protein>
    <submittedName>
        <fullName evidence="1">Uncharacterized protein</fullName>
    </submittedName>
</protein>
<organism evidence="1 2">
    <name type="scientific">Brachybacterium paraconglomeratum</name>
    <dbReference type="NCBI Taxonomy" id="173362"/>
    <lineage>
        <taxon>Bacteria</taxon>
        <taxon>Bacillati</taxon>
        <taxon>Actinomycetota</taxon>
        <taxon>Actinomycetes</taxon>
        <taxon>Micrococcales</taxon>
        <taxon>Dermabacteraceae</taxon>
        <taxon>Brachybacterium</taxon>
    </lineage>
</organism>
<dbReference type="AlphaFoldDB" id="A0A921KQD4"/>
<dbReference type="EMBL" id="DYWO01000208">
    <property type="protein sequence ID" value="HJF49554.1"/>
    <property type="molecule type" value="Genomic_DNA"/>
</dbReference>
<feature type="non-terminal residue" evidence="1">
    <location>
        <position position="1"/>
    </location>
</feature>
<accession>A0A921KQD4</accession>
<name>A0A921KQD4_9MICO</name>
<sequence length="167" mass="19182">HAADQQRVSSYDGGELMPKRFPARYWSTRSPLETDHGLAIFDALGTLPPSDLWQFAVKGRDRHGVVWATAEDLAKLHTRRPSRAEYWGEMFNGDERRSLRKDLRKDTQLHENTVAAIAEDVVPAVAERFADEARPVDHADVARERLRITSEEVQRVLLEKFDVLYED</sequence>
<dbReference type="Proteomes" id="UP000775129">
    <property type="component" value="Unassembled WGS sequence"/>
</dbReference>